<keyword evidence="2" id="KW-1185">Reference proteome</keyword>
<accession>A0ABV8S3Z7</accession>
<organism evidence="1 2">
    <name type="scientific">Castellaniella hirudinis</name>
    <dbReference type="NCBI Taxonomy" id="1144617"/>
    <lineage>
        <taxon>Bacteria</taxon>
        <taxon>Pseudomonadati</taxon>
        <taxon>Pseudomonadota</taxon>
        <taxon>Betaproteobacteria</taxon>
        <taxon>Burkholderiales</taxon>
        <taxon>Alcaligenaceae</taxon>
        <taxon>Castellaniella</taxon>
    </lineage>
</organism>
<dbReference type="Proteomes" id="UP001595756">
    <property type="component" value="Unassembled WGS sequence"/>
</dbReference>
<protein>
    <submittedName>
        <fullName evidence="1">BrnA antitoxin family protein</fullName>
    </submittedName>
</protein>
<evidence type="ECO:0000313" key="1">
    <source>
        <dbReference type="EMBL" id="MFC4299902.1"/>
    </source>
</evidence>
<dbReference type="InterPro" id="IPR025528">
    <property type="entry name" value="BrnA_antitoxin"/>
</dbReference>
<gene>
    <name evidence="1" type="ORF">ACFO0J_17810</name>
</gene>
<proteinExistence type="predicted"/>
<dbReference type="EMBL" id="JBHSDY010000012">
    <property type="protein sequence ID" value="MFC4299902.1"/>
    <property type="molecule type" value="Genomic_DNA"/>
</dbReference>
<name>A0ABV8S3Z7_9BURK</name>
<reference evidence="2" key="1">
    <citation type="journal article" date="2019" name="Int. J. Syst. Evol. Microbiol.">
        <title>The Global Catalogue of Microorganisms (GCM) 10K type strain sequencing project: providing services to taxonomists for standard genome sequencing and annotation.</title>
        <authorList>
            <consortium name="The Broad Institute Genomics Platform"/>
            <consortium name="The Broad Institute Genome Sequencing Center for Infectious Disease"/>
            <person name="Wu L."/>
            <person name="Ma J."/>
        </authorList>
    </citation>
    <scope>NUCLEOTIDE SEQUENCE [LARGE SCALE GENOMIC DNA]</scope>
    <source>
        <strain evidence="2">CGMCC 1.19029</strain>
    </source>
</reference>
<dbReference type="Pfam" id="PF14384">
    <property type="entry name" value="BrnA_antitoxin"/>
    <property type="match status" value="1"/>
</dbReference>
<evidence type="ECO:0000313" key="2">
    <source>
        <dbReference type="Proteomes" id="UP001595756"/>
    </source>
</evidence>
<sequence length="108" mass="11508">MPKLKPGHVSPTEEEDAAINAGIVADPDNPEWTAQDFAQARAAKVPKVSITIRLDADVVEAAKALAGRAGTGYQTVINDALRRALAGDAAPVTEDTLRRILREELHQA</sequence>
<dbReference type="RefSeq" id="WP_376814438.1">
    <property type="nucleotide sequence ID" value="NZ_JBHSDY010000012.1"/>
</dbReference>
<comment type="caution">
    <text evidence="1">The sequence shown here is derived from an EMBL/GenBank/DDBJ whole genome shotgun (WGS) entry which is preliminary data.</text>
</comment>